<dbReference type="AlphaFoldDB" id="A0AAV7QS21"/>
<name>A0AAV7QS21_PLEWA</name>
<evidence type="ECO:0000256" key="1">
    <source>
        <dbReference type="SAM" id="MobiDB-lite"/>
    </source>
</evidence>
<keyword evidence="3" id="KW-1185">Reference proteome</keyword>
<sequence>MPRLQPVHDSKMGLSYTDFAKNSLTRASVVNDSAKSATGEACRSAPQPVMAMPLSALTHETKDSCLDKAAPGTPVKRARSFRFISPWNGSQPRPRARRST</sequence>
<evidence type="ECO:0000313" key="2">
    <source>
        <dbReference type="EMBL" id="KAJ1142217.1"/>
    </source>
</evidence>
<organism evidence="2 3">
    <name type="scientific">Pleurodeles waltl</name>
    <name type="common">Iberian ribbed newt</name>
    <dbReference type="NCBI Taxonomy" id="8319"/>
    <lineage>
        <taxon>Eukaryota</taxon>
        <taxon>Metazoa</taxon>
        <taxon>Chordata</taxon>
        <taxon>Craniata</taxon>
        <taxon>Vertebrata</taxon>
        <taxon>Euteleostomi</taxon>
        <taxon>Amphibia</taxon>
        <taxon>Batrachia</taxon>
        <taxon>Caudata</taxon>
        <taxon>Salamandroidea</taxon>
        <taxon>Salamandridae</taxon>
        <taxon>Pleurodelinae</taxon>
        <taxon>Pleurodeles</taxon>
    </lineage>
</organism>
<protein>
    <submittedName>
        <fullName evidence="2">Uncharacterized protein</fullName>
    </submittedName>
</protein>
<gene>
    <name evidence="2" type="ORF">NDU88_008544</name>
</gene>
<proteinExistence type="predicted"/>
<dbReference type="EMBL" id="JANPWB010000010">
    <property type="protein sequence ID" value="KAJ1142217.1"/>
    <property type="molecule type" value="Genomic_DNA"/>
</dbReference>
<comment type="caution">
    <text evidence="2">The sequence shown here is derived from an EMBL/GenBank/DDBJ whole genome shotgun (WGS) entry which is preliminary data.</text>
</comment>
<reference evidence="2" key="1">
    <citation type="journal article" date="2022" name="bioRxiv">
        <title>Sequencing and chromosome-scale assembly of the giantPleurodeles waltlgenome.</title>
        <authorList>
            <person name="Brown T."/>
            <person name="Elewa A."/>
            <person name="Iarovenko S."/>
            <person name="Subramanian E."/>
            <person name="Araus A.J."/>
            <person name="Petzold A."/>
            <person name="Susuki M."/>
            <person name="Suzuki K.-i.T."/>
            <person name="Hayashi T."/>
            <person name="Toyoda A."/>
            <person name="Oliveira C."/>
            <person name="Osipova E."/>
            <person name="Leigh N.D."/>
            <person name="Simon A."/>
            <person name="Yun M.H."/>
        </authorList>
    </citation>
    <scope>NUCLEOTIDE SEQUENCE</scope>
    <source>
        <strain evidence="2">20211129_DDA</strain>
        <tissue evidence="2">Liver</tissue>
    </source>
</reference>
<accession>A0AAV7QS21</accession>
<dbReference type="Proteomes" id="UP001066276">
    <property type="component" value="Chromosome 6"/>
</dbReference>
<feature type="region of interest" description="Disordered" evidence="1">
    <location>
        <begin position="80"/>
        <end position="100"/>
    </location>
</feature>
<evidence type="ECO:0000313" key="3">
    <source>
        <dbReference type="Proteomes" id="UP001066276"/>
    </source>
</evidence>